<keyword evidence="3" id="KW-1185">Reference proteome</keyword>
<dbReference type="Pfam" id="PF00440">
    <property type="entry name" value="TetR_N"/>
    <property type="match status" value="1"/>
</dbReference>
<dbReference type="Gene3D" id="1.10.357.10">
    <property type="entry name" value="Tetracycline Repressor, domain 2"/>
    <property type="match status" value="1"/>
</dbReference>
<organism evidence="2 3">
    <name type="scientific">Pseudorhodoplanes sinuspersici</name>
    <dbReference type="NCBI Taxonomy" id="1235591"/>
    <lineage>
        <taxon>Bacteria</taxon>
        <taxon>Pseudomonadati</taxon>
        <taxon>Pseudomonadota</taxon>
        <taxon>Alphaproteobacteria</taxon>
        <taxon>Hyphomicrobiales</taxon>
        <taxon>Pseudorhodoplanes</taxon>
    </lineage>
</organism>
<dbReference type="GO" id="GO:0003677">
    <property type="term" value="F:DNA binding"/>
    <property type="evidence" value="ECO:0007669"/>
    <property type="project" value="UniProtKB-UniRule"/>
</dbReference>
<dbReference type="EMBL" id="CP021112">
    <property type="protein sequence ID" value="ARQ00542.1"/>
    <property type="molecule type" value="Genomic_DNA"/>
</dbReference>
<dbReference type="KEGG" id="psin:CAK95_16765"/>
<dbReference type="PROSITE" id="PS50977">
    <property type="entry name" value="HTH_TETR_2"/>
    <property type="match status" value="1"/>
</dbReference>
<dbReference type="AlphaFoldDB" id="A0A1W6ZT59"/>
<reference evidence="2 3" key="1">
    <citation type="submission" date="2017-05" db="EMBL/GenBank/DDBJ databases">
        <title>Full genome sequence of Pseudorhodoplanes sinuspersici.</title>
        <authorList>
            <person name="Dastgheib S.M.M."/>
            <person name="Shavandi M."/>
            <person name="Tirandaz H."/>
        </authorList>
    </citation>
    <scope>NUCLEOTIDE SEQUENCE [LARGE SCALE GENOMIC DNA]</scope>
    <source>
        <strain evidence="2 3">RIPI110</strain>
    </source>
</reference>
<dbReference type="STRING" id="1235591.CAK95_16765"/>
<evidence type="ECO:0000256" key="1">
    <source>
        <dbReference type="ARBA" id="ARBA00023125"/>
    </source>
</evidence>
<keyword evidence="1" id="KW-0238">DNA-binding</keyword>
<gene>
    <name evidence="2" type="ORF">CAK95_16765</name>
</gene>
<dbReference type="Proteomes" id="UP000194137">
    <property type="component" value="Chromosome"/>
</dbReference>
<protein>
    <submittedName>
        <fullName evidence="2">TetR family transcriptional regulator</fullName>
    </submittedName>
</protein>
<evidence type="ECO:0000313" key="2">
    <source>
        <dbReference type="EMBL" id="ARQ00542.1"/>
    </source>
</evidence>
<dbReference type="InterPro" id="IPR041678">
    <property type="entry name" value="TetR_C_16"/>
</dbReference>
<dbReference type="InterPro" id="IPR036271">
    <property type="entry name" value="Tet_transcr_reg_TetR-rel_C_sf"/>
</dbReference>
<evidence type="ECO:0000313" key="3">
    <source>
        <dbReference type="Proteomes" id="UP000194137"/>
    </source>
</evidence>
<name>A0A1W6ZT59_9HYPH</name>
<accession>A0A1W6ZT59</accession>
<dbReference type="InterPro" id="IPR001647">
    <property type="entry name" value="HTH_TetR"/>
</dbReference>
<proteinExistence type="predicted"/>
<dbReference type="Pfam" id="PF17920">
    <property type="entry name" value="TetR_C_16"/>
    <property type="match status" value="1"/>
</dbReference>
<dbReference type="SUPFAM" id="SSF46689">
    <property type="entry name" value="Homeodomain-like"/>
    <property type="match status" value="1"/>
</dbReference>
<dbReference type="InterPro" id="IPR009057">
    <property type="entry name" value="Homeodomain-like_sf"/>
</dbReference>
<dbReference type="SUPFAM" id="SSF48498">
    <property type="entry name" value="Tetracyclin repressor-like, C-terminal domain"/>
    <property type="match status" value="1"/>
</dbReference>
<sequence>MRRKLSLQHGVTTRGLILDAAVLRFSQHSYEETALRDIAADVGVDVAYVHRCFGSKEQLFAQAVAAVIQPGQLIKDAKGKLARTLARRAFTRDVARKRGDIGPLDIVIRSLSSPDAAGVLREFIMKDFIDPLAETLERPANARAALIAAFLTGLGILRNVLAIDPLLEMPDGALEHLVTHIIQSMMDTDSITPRARSN</sequence>
<dbReference type="OrthoDB" id="2356263at2"/>